<dbReference type="InterPro" id="IPR021272">
    <property type="entry name" value="DUF2851"/>
</dbReference>
<name>A0ABP8CSZ9_9FLAO</name>
<dbReference type="Proteomes" id="UP001501682">
    <property type="component" value="Unassembled WGS sequence"/>
</dbReference>
<gene>
    <name evidence="1" type="ORF">GCM10022292_16110</name>
</gene>
<comment type="caution">
    <text evidence="1">The sequence shown here is derived from an EMBL/GenBank/DDBJ whole genome shotgun (WGS) entry which is preliminary data.</text>
</comment>
<evidence type="ECO:0000313" key="1">
    <source>
        <dbReference type="EMBL" id="GAA4243028.1"/>
    </source>
</evidence>
<organism evidence="1 2">
    <name type="scientific">Winogradskyella damuponensis</name>
    <dbReference type="NCBI Taxonomy" id="943939"/>
    <lineage>
        <taxon>Bacteria</taxon>
        <taxon>Pseudomonadati</taxon>
        <taxon>Bacteroidota</taxon>
        <taxon>Flavobacteriia</taxon>
        <taxon>Flavobacteriales</taxon>
        <taxon>Flavobacteriaceae</taxon>
        <taxon>Winogradskyella</taxon>
    </lineage>
</organism>
<reference evidence="2" key="1">
    <citation type="journal article" date="2019" name="Int. J. Syst. Evol. Microbiol.">
        <title>The Global Catalogue of Microorganisms (GCM) 10K type strain sequencing project: providing services to taxonomists for standard genome sequencing and annotation.</title>
        <authorList>
            <consortium name="The Broad Institute Genomics Platform"/>
            <consortium name="The Broad Institute Genome Sequencing Center for Infectious Disease"/>
            <person name="Wu L."/>
            <person name="Ma J."/>
        </authorList>
    </citation>
    <scope>NUCLEOTIDE SEQUENCE [LARGE SCALE GENOMIC DNA]</scope>
    <source>
        <strain evidence="2">JCM 17633</strain>
    </source>
</reference>
<dbReference type="RefSeq" id="WP_334471243.1">
    <property type="nucleotide sequence ID" value="NZ_BAABCB010000016.1"/>
</dbReference>
<sequence>MQEDFLHYIWKHKSFDTSLLKTTKGESIAIANLGQHNHNAGPDFFNAQISIANQLWAGNVEIHIKSSDWYVHNHEVDRAYDNVILHVVWEHDTQIFRKDNSEIPTLELKHYVDKSLVNNYQKLMQSKSWINCETSFSELDDFLLYNWLERLYIERLERKSEEIQYLLNSSHNNWEAVLFKMLTKNFGLKVNGESFLSLAHSFKFSIVRKLQKDILDLEALFFGQAKLLNDDVQEAYYLNLQKRYQFLKQKFKLTHQGVLPLQFFRLRPSNFPTVRLSQLAMLYYVNTSLFSEIITAKTKEDVYNLFNIETSEFWKSHYTFSKKSKTSKKALSKSFIDLLIINTIIPLQFSYAKVQGKPIEDHVFDFMKQMNAEKNSIVSKFLDLKPIEKTALTSQALLQLKQNYCDKNKCLQCAIGNRLIVKY</sequence>
<evidence type="ECO:0000313" key="2">
    <source>
        <dbReference type="Proteomes" id="UP001501682"/>
    </source>
</evidence>
<dbReference type="Pfam" id="PF11013">
    <property type="entry name" value="DUF2851"/>
    <property type="match status" value="1"/>
</dbReference>
<keyword evidence="2" id="KW-1185">Reference proteome</keyword>
<protein>
    <submittedName>
        <fullName evidence="1">DUF2851 family protein</fullName>
    </submittedName>
</protein>
<dbReference type="EMBL" id="BAABCB010000016">
    <property type="protein sequence ID" value="GAA4243028.1"/>
    <property type="molecule type" value="Genomic_DNA"/>
</dbReference>
<accession>A0ABP8CSZ9</accession>
<proteinExistence type="predicted"/>